<dbReference type="EMBL" id="FOUF01000073">
    <property type="protein sequence ID" value="SFM95451.1"/>
    <property type="molecule type" value="Genomic_DNA"/>
</dbReference>
<evidence type="ECO:0000313" key="2">
    <source>
        <dbReference type="EMBL" id="SFM95451.1"/>
    </source>
</evidence>
<evidence type="ECO:0000313" key="5">
    <source>
        <dbReference type="Proteomes" id="UP000199561"/>
    </source>
</evidence>
<dbReference type="EMBL" id="FOUF01000072">
    <property type="protein sequence ID" value="SFM95325.1"/>
    <property type="molecule type" value="Genomic_DNA"/>
</dbReference>
<proteinExistence type="predicted"/>
<dbReference type="AlphaFoldDB" id="A0A1I4V2E8"/>
<sequence length="67" mass="7441">RGFYIERKRRGAAVLTESVLAEAQRLLLEGISVAEVANRLELKQDTLSKAVRAGRLHVVKKKTIAPD</sequence>
<organism evidence="1 5">
    <name type="scientific">Nitrosomonas nitrosa</name>
    <dbReference type="NCBI Taxonomy" id="52442"/>
    <lineage>
        <taxon>Bacteria</taxon>
        <taxon>Pseudomonadati</taxon>
        <taxon>Pseudomonadota</taxon>
        <taxon>Betaproteobacteria</taxon>
        <taxon>Nitrosomonadales</taxon>
        <taxon>Nitrosomonadaceae</taxon>
        <taxon>Nitrosomonas</taxon>
    </lineage>
</organism>
<evidence type="ECO:0000313" key="1">
    <source>
        <dbReference type="EMBL" id="SFM95325.1"/>
    </source>
</evidence>
<dbReference type="RefSeq" id="WP_177182389.1">
    <property type="nucleotide sequence ID" value="NZ_FOUF01000072.1"/>
</dbReference>
<name>A0A1I4V2E8_9PROT</name>
<feature type="non-terminal residue" evidence="1">
    <location>
        <position position="1"/>
    </location>
</feature>
<protein>
    <submittedName>
        <fullName evidence="1">Uncharacterized protein</fullName>
    </submittedName>
</protein>
<evidence type="ECO:0000313" key="4">
    <source>
        <dbReference type="EMBL" id="SFM95676.1"/>
    </source>
</evidence>
<reference evidence="1 5" key="1">
    <citation type="submission" date="2016-10" db="EMBL/GenBank/DDBJ databases">
        <authorList>
            <person name="de Groot N.N."/>
        </authorList>
    </citation>
    <scope>NUCLEOTIDE SEQUENCE [LARGE SCALE GENOMIC DNA]</scope>
    <source>
        <strain evidence="1 5">Nm146</strain>
    </source>
</reference>
<dbReference type="Proteomes" id="UP000199561">
    <property type="component" value="Unassembled WGS sequence"/>
</dbReference>
<dbReference type="EMBL" id="FOUF01000075">
    <property type="protein sequence ID" value="SFM95676.1"/>
    <property type="molecule type" value="Genomic_DNA"/>
</dbReference>
<keyword evidence="5" id="KW-1185">Reference proteome</keyword>
<dbReference type="EMBL" id="FOUF01000074">
    <property type="protein sequence ID" value="SFM95582.1"/>
    <property type="molecule type" value="Genomic_DNA"/>
</dbReference>
<evidence type="ECO:0000313" key="3">
    <source>
        <dbReference type="EMBL" id="SFM95582.1"/>
    </source>
</evidence>
<accession>A0A1I4V2E8</accession>
<gene>
    <name evidence="1" type="ORF">SAMN05421880_1722</name>
    <name evidence="2" type="ORF">SAMN05421880_1732</name>
    <name evidence="3" type="ORF">SAMN05421880_1742</name>
    <name evidence="4" type="ORF">SAMN05421880_1751</name>
</gene>